<dbReference type="SMART" id="SM00226">
    <property type="entry name" value="LMWPc"/>
    <property type="match status" value="1"/>
</dbReference>
<evidence type="ECO:0000256" key="2">
    <source>
        <dbReference type="ARBA" id="ARBA00013064"/>
    </source>
</evidence>
<dbReference type="InterPro" id="IPR023485">
    <property type="entry name" value="Ptyr_pPase"/>
</dbReference>
<dbReference type="GO" id="GO:0004725">
    <property type="term" value="F:protein tyrosine phosphatase activity"/>
    <property type="evidence" value="ECO:0007669"/>
    <property type="project" value="UniProtKB-EC"/>
</dbReference>
<evidence type="ECO:0000313" key="7">
    <source>
        <dbReference type="EMBL" id="KPL81093.1"/>
    </source>
</evidence>
<evidence type="ECO:0000259" key="6">
    <source>
        <dbReference type="SMART" id="SM00226"/>
    </source>
</evidence>
<dbReference type="PATRIC" id="fig|1134406.4.peg.3554"/>
<reference evidence="7 8" key="1">
    <citation type="submission" date="2015-07" db="EMBL/GenBank/DDBJ databases">
        <title>Genome sequence of Ornatilinea apprima DSM 23815.</title>
        <authorList>
            <person name="Hemp J."/>
            <person name="Ward L.M."/>
            <person name="Pace L.A."/>
            <person name="Fischer W.W."/>
        </authorList>
    </citation>
    <scope>NUCLEOTIDE SEQUENCE [LARGE SCALE GENOMIC DNA]</scope>
    <source>
        <strain evidence="7 8">P3M-1</strain>
    </source>
</reference>
<name>A0A0P6XDU8_9CHLR</name>
<feature type="active site" evidence="5">
    <location>
        <position position="18"/>
    </location>
</feature>
<dbReference type="EMBL" id="LGCL01000002">
    <property type="protein sequence ID" value="KPL81093.1"/>
    <property type="molecule type" value="Genomic_DNA"/>
</dbReference>
<proteinExistence type="inferred from homology"/>
<organism evidence="7 8">
    <name type="scientific">Ornatilinea apprima</name>
    <dbReference type="NCBI Taxonomy" id="1134406"/>
    <lineage>
        <taxon>Bacteria</taxon>
        <taxon>Bacillati</taxon>
        <taxon>Chloroflexota</taxon>
        <taxon>Anaerolineae</taxon>
        <taxon>Anaerolineales</taxon>
        <taxon>Anaerolineaceae</taxon>
        <taxon>Ornatilinea</taxon>
    </lineage>
</organism>
<dbReference type="Proteomes" id="UP000050417">
    <property type="component" value="Unassembled WGS sequence"/>
</dbReference>
<dbReference type="Pfam" id="PF01451">
    <property type="entry name" value="LMWPc"/>
    <property type="match status" value="1"/>
</dbReference>
<keyword evidence="8" id="KW-1185">Reference proteome</keyword>
<sequence>MENPKIKVVFVCLGNICRSPMAEAVFKSLVKEASLEEQFEISSGGTGGWHTGERPHSGTQAVLKLNQVYLDPQKRAQQVNSVALRQADYVVALDQENAAALKRLGVESRLLLSYCDNGHPLDVPDPYYEQNFDVVYDLVRDGCQCLLNEIRARHGL</sequence>
<dbReference type="PRINTS" id="PR00719">
    <property type="entry name" value="LMWPTPASE"/>
</dbReference>
<dbReference type="SUPFAM" id="SSF52788">
    <property type="entry name" value="Phosphotyrosine protein phosphatases I"/>
    <property type="match status" value="1"/>
</dbReference>
<gene>
    <name evidence="7" type="ORF">ADN00_00780</name>
</gene>
<feature type="active site" description="Proton donor" evidence="5">
    <location>
        <position position="125"/>
    </location>
</feature>
<dbReference type="STRING" id="1134406.ADN00_00780"/>
<comment type="caution">
    <text evidence="7">The sequence shown here is derived from an EMBL/GenBank/DDBJ whole genome shotgun (WGS) entry which is preliminary data.</text>
</comment>
<evidence type="ECO:0000256" key="3">
    <source>
        <dbReference type="ARBA" id="ARBA00022801"/>
    </source>
</evidence>
<dbReference type="InterPro" id="IPR050438">
    <property type="entry name" value="LMW_PTPase"/>
</dbReference>
<evidence type="ECO:0000256" key="1">
    <source>
        <dbReference type="ARBA" id="ARBA00011063"/>
    </source>
</evidence>
<evidence type="ECO:0000256" key="4">
    <source>
        <dbReference type="ARBA" id="ARBA00022912"/>
    </source>
</evidence>
<dbReference type="AlphaFoldDB" id="A0A0P6XDU8"/>
<dbReference type="CDD" id="cd16343">
    <property type="entry name" value="LMWPTP"/>
    <property type="match status" value="1"/>
</dbReference>
<dbReference type="RefSeq" id="WP_075061043.1">
    <property type="nucleotide sequence ID" value="NZ_LGCL01000002.1"/>
</dbReference>
<evidence type="ECO:0000313" key="8">
    <source>
        <dbReference type="Proteomes" id="UP000050417"/>
    </source>
</evidence>
<keyword evidence="4" id="KW-0904">Protein phosphatase</keyword>
<dbReference type="InterPro" id="IPR017867">
    <property type="entry name" value="Tyr_phospatase_low_mol_wt"/>
</dbReference>
<dbReference type="Gene3D" id="3.40.50.2300">
    <property type="match status" value="1"/>
</dbReference>
<dbReference type="InterPro" id="IPR036196">
    <property type="entry name" value="Ptyr_pPase_sf"/>
</dbReference>
<feature type="domain" description="Phosphotyrosine protein phosphatase I" evidence="6">
    <location>
        <begin position="6"/>
        <end position="149"/>
    </location>
</feature>
<dbReference type="PANTHER" id="PTHR11717">
    <property type="entry name" value="LOW MOLECULAR WEIGHT PROTEIN TYROSINE PHOSPHATASE"/>
    <property type="match status" value="1"/>
</dbReference>
<accession>A0A0P6XDU8</accession>
<dbReference type="PANTHER" id="PTHR11717:SF7">
    <property type="entry name" value="LOW MOLECULAR WEIGHT PHOSPHOTYROSINE PROTEIN PHOSPHATASE"/>
    <property type="match status" value="1"/>
</dbReference>
<feature type="active site" description="Nucleophile" evidence="5">
    <location>
        <position position="12"/>
    </location>
</feature>
<protein>
    <recommendedName>
        <fullName evidence="2">protein-tyrosine-phosphatase</fullName>
        <ecNumber evidence="2">3.1.3.48</ecNumber>
    </recommendedName>
</protein>
<keyword evidence="3" id="KW-0378">Hydrolase</keyword>
<evidence type="ECO:0000256" key="5">
    <source>
        <dbReference type="PIRSR" id="PIRSR617867-1"/>
    </source>
</evidence>
<comment type="similarity">
    <text evidence="1">Belongs to the low molecular weight phosphotyrosine protein phosphatase family.</text>
</comment>
<dbReference type="EC" id="3.1.3.48" evidence="2"/>
<dbReference type="OrthoDB" id="9784339at2"/>